<evidence type="ECO:0000256" key="1">
    <source>
        <dbReference type="PROSITE-ProRule" id="PRU00339"/>
    </source>
</evidence>
<name>A0A7S0MRK5_9CRYP</name>
<feature type="repeat" description="TPR" evidence="1">
    <location>
        <begin position="204"/>
        <end position="237"/>
    </location>
</feature>
<proteinExistence type="predicted"/>
<dbReference type="InterPro" id="IPR019734">
    <property type="entry name" value="TPR_rpt"/>
</dbReference>
<dbReference type="SUPFAM" id="SSF48452">
    <property type="entry name" value="TPR-like"/>
    <property type="match status" value="9"/>
</dbReference>
<evidence type="ECO:0008006" key="3">
    <source>
        <dbReference type="Google" id="ProtNLM"/>
    </source>
</evidence>
<sequence>MAFVYAGLGPGYLETASQLYRSASELYSILNDPCAESECCKNLGTAYFSAKQANLGIPELERCLSLQRQHFSSNEGVEVDTLACLGLAHFNNGDHEMAIRYMEESLRRIDCLSVALASTLSGKTVLLDHTGNMYSQMGRPERALVYYTMSLRVKKDIGDLTGEARCLVRIGLEFSRCQELHRAFDAFTEALHTFERLEDDQGISICYENLGDTYMQMGELRQAIFSYDRCLPIKVETWDKIGEAQCLDNLALAHFVLGELHLATYYYEQALLLWKMEEDNDCLLKNCEKLGTIHFLLGEHSSSIERNLQCIQILQQTKRGVSKVPSVLVRLGLSHEAIQNYAESLSFLRQALSLFEDVGDLKNAAMCLQHIGAGERSLGHLDCAQVSLERSLSLRKQLQDMKGQADSLNEIGFLFHLKGQQLEALRFLEQAKDIFTDVGDQAALATCVLHIGAAFAAVDDHTQAIQQFKTALILGHDAIGGWSGKGPCLDHLASSQAKNGDTSAIKSFHLALRIWQEAGSQTNEAALLMQLARAQIVLEGPKSAIDILKQALELYRSVGNMSEQIYALSALACLYISTGNTLAAVDVANECFILQEKNGNGHSLAAAECLLGATQVANGSAVEGVWHLSKAAETWHTIGCHKKEAESLNNLGVARAASLDWAGAAAEFRKALHLPVPGDGQTEQYVLLNLGIVQAHCGELAASIVTLEAALSIVHDQDKVQPELEGAILLNIVATKVAATLDVKPGPDVVDQMSCTLQTLRKQKNRICEARALHAMGAIFFHRGETNEAKVHFEEALNLSNSLEDQEVPLKCHLALYASHIRLGNAFSAAKYAYKAMELRRMCRTTAHPSWLEEQLDILQRAAVGGDSGARAAAVHMKLGDYYVESEPVLAANHYQKAMRRLQKLGDYIGEAVCRARLAEMMQIEGAFEDAILEFRGAAVLIGNIGALAKDDTQYSGGKRGKRRLIAVARILEGLGGALLASGRFMEACTTLERHLEVAKALGDRTAMFDTCNRLGIAYLRAGDVKLAINRLQGGLGGADLGEKEIPGRIVGLNCLVSTLEAVNQYQAVLRLINQHECSLMVLKTRGDLLGEATCHFLLGEAYSRICRPGRAHAAFSACRRLREQIASSAGTRDNGAIANALCKEGVAAYLCGEFPAATRALIALVTNYAPVQAHGDITLAASATAHDVVDANKTLGLAQLAVGNVAGAAEALGQALALAVRVNSKLLEARVTAAFGEMYSKLHIPGRALHYYEKAGIHFSRAGCTADVARCTLEIGKLQFLRGETTLALECYERSLREAVSEGMGKIEADTTLQMGYVHAVQGNHAQARAYFERAGRIAREHLDPAGEAEGLIAAAKSTVELCGSLVATEMLLQAQGIMQEIGDRSGETRCLIELSRVQFQGSHFPEAVKFAKEAKRVASENDDLVGCCSADIAHGRAHIGRNDWAAADAALSSVRKILTTRVQLDGSMVYLDPVALVECLCLLASLAHLRRCSNAYKINSGSSIFEALELYKQAEMIASTTEDVCCLAAIHLEAAAIVLLVGPGSGSSTQLAEEELRILLSQADHGAQAYLAHGNRGGLARCSLVQGALLCSSSSSSDIERGVARVRGALELFCELGSARGMADAHMTLGHASEGSDGIFHYDEALRIRRQVSDRLGVITCLLCIAEVLQRHDKNAEAVQFLQDAQETALSVDNAELNFDCFLRLCHALVTIGKISEARYKAEQLLAFIHDYAASAAVASRGEDDPAVATALAQCLLILGKLDMVNVDGLQTIDLEKAAEHFEQCIAKAKRTETHIALLCMQDASNLLSQLQQIPKTSKSRAWKANQAIF</sequence>
<dbReference type="PANTHER" id="PTHR10098">
    <property type="entry name" value="RAPSYN-RELATED"/>
    <property type="match status" value="1"/>
</dbReference>
<gene>
    <name evidence="2" type="ORF">CCUR1050_LOCUS25976</name>
</gene>
<dbReference type="Pfam" id="PF13181">
    <property type="entry name" value="TPR_8"/>
    <property type="match status" value="1"/>
</dbReference>
<dbReference type="Gene3D" id="1.25.40.10">
    <property type="entry name" value="Tetratricopeptide repeat domain"/>
    <property type="match status" value="8"/>
</dbReference>
<organism evidence="2">
    <name type="scientific">Cryptomonas curvata</name>
    <dbReference type="NCBI Taxonomy" id="233186"/>
    <lineage>
        <taxon>Eukaryota</taxon>
        <taxon>Cryptophyceae</taxon>
        <taxon>Cryptomonadales</taxon>
        <taxon>Cryptomonadaceae</taxon>
        <taxon>Cryptomonas</taxon>
    </lineage>
</organism>
<evidence type="ECO:0000313" key="2">
    <source>
        <dbReference type="EMBL" id="CAD8649231.1"/>
    </source>
</evidence>
<protein>
    <recommendedName>
        <fullName evidence="3">Anaphase-promoting complex subunit 5 domain-containing protein</fullName>
    </recommendedName>
</protein>
<dbReference type="SMART" id="SM00028">
    <property type="entry name" value="TPR"/>
    <property type="match status" value="21"/>
</dbReference>
<dbReference type="PROSITE" id="PS50005">
    <property type="entry name" value="TPR"/>
    <property type="match status" value="2"/>
</dbReference>
<dbReference type="EMBL" id="HBEZ01047168">
    <property type="protein sequence ID" value="CAD8649231.1"/>
    <property type="molecule type" value="Transcribed_RNA"/>
</dbReference>
<accession>A0A7S0MRK5</accession>
<dbReference type="Pfam" id="PF13424">
    <property type="entry name" value="TPR_12"/>
    <property type="match status" value="1"/>
</dbReference>
<feature type="repeat" description="TPR" evidence="1">
    <location>
        <begin position="770"/>
        <end position="803"/>
    </location>
</feature>
<reference evidence="2" key="1">
    <citation type="submission" date="2021-01" db="EMBL/GenBank/DDBJ databases">
        <authorList>
            <person name="Corre E."/>
            <person name="Pelletier E."/>
            <person name="Niang G."/>
            <person name="Scheremetjew M."/>
            <person name="Finn R."/>
            <person name="Kale V."/>
            <person name="Holt S."/>
            <person name="Cochrane G."/>
            <person name="Meng A."/>
            <person name="Brown T."/>
            <person name="Cohen L."/>
        </authorList>
    </citation>
    <scope>NUCLEOTIDE SEQUENCE</scope>
    <source>
        <strain evidence="2">CCAP979/52</strain>
    </source>
</reference>
<keyword evidence="1" id="KW-0802">TPR repeat</keyword>
<dbReference type="InterPro" id="IPR011990">
    <property type="entry name" value="TPR-like_helical_dom_sf"/>
</dbReference>